<comment type="caution">
    <text evidence="2">The sequence shown here is derived from an EMBL/GenBank/DDBJ whole genome shotgun (WGS) entry which is preliminary data.</text>
</comment>
<dbReference type="PANTHER" id="PTHR48207">
    <property type="entry name" value="SUCCINATE--HYDROXYMETHYLGLUTARATE COA-TRANSFERASE"/>
    <property type="match status" value="1"/>
</dbReference>
<dbReference type="PANTHER" id="PTHR48207:SF4">
    <property type="entry name" value="BLL6097 PROTEIN"/>
    <property type="match status" value="1"/>
</dbReference>
<dbReference type="EMBL" id="VSSQ01017183">
    <property type="protein sequence ID" value="MPM59223.1"/>
    <property type="molecule type" value="Genomic_DNA"/>
</dbReference>
<reference evidence="2" key="1">
    <citation type="submission" date="2019-08" db="EMBL/GenBank/DDBJ databases">
        <authorList>
            <person name="Kucharzyk K."/>
            <person name="Murdoch R.W."/>
            <person name="Higgins S."/>
            <person name="Loffler F."/>
        </authorList>
    </citation>
    <scope>NUCLEOTIDE SEQUENCE</scope>
</reference>
<dbReference type="InterPro" id="IPR044855">
    <property type="entry name" value="CoA-Trfase_III_dom3_sf"/>
</dbReference>
<dbReference type="AlphaFoldDB" id="A0A645B7T6"/>
<protein>
    <submittedName>
        <fullName evidence="2">Acetyl-CoA:oxalate CoA-transferase</fullName>
        <ecNumber evidence="2">2.8.3.19</ecNumber>
    </submittedName>
</protein>
<gene>
    <name evidence="2" type="primary">uctC_17</name>
    <name evidence="2" type="ORF">SDC9_106063</name>
</gene>
<name>A0A645B7T6_9ZZZZ</name>
<dbReference type="GO" id="GO:0008410">
    <property type="term" value="F:CoA-transferase activity"/>
    <property type="evidence" value="ECO:0007669"/>
    <property type="project" value="TreeGrafter"/>
</dbReference>
<sequence length="314" mass="34906">MNRNKESVSLDLKNQEQREKLIPLIQSADAMLINFRADVTDRLGLDYESVKKINPSIVYGEITGYGRDNPWKDRPGQDLLVQCATGACYLSGSGSNPIPFGVSVADEFSGMYMAQGILAGLYHRGRTGEGCKIETSLAEAMLDIEFENFGAYLNGGRKLSPRSEVNGVNPCHGAPYGIYAAQDGYLALAMTPVPELGRLLGCEPLTRYTEKSDWFDKMDEIKGFLRDHLQTGTVDRWLQILEPADIWCARVHNWEELLETEGFQSLEMLQTVEREDGGSFSTTRCPIRIDGERLLNEKPAPAIGAQNQKYGVVN</sequence>
<accession>A0A645B7T6</accession>
<dbReference type="Gene3D" id="3.30.1540.10">
    <property type="entry name" value="formyl-coa transferase, domain 3"/>
    <property type="match status" value="1"/>
</dbReference>
<evidence type="ECO:0000256" key="1">
    <source>
        <dbReference type="ARBA" id="ARBA00022679"/>
    </source>
</evidence>
<proteinExistence type="predicted"/>
<keyword evidence="1 2" id="KW-0808">Transferase</keyword>
<dbReference type="InterPro" id="IPR003673">
    <property type="entry name" value="CoA-Trfase_fam_III"/>
</dbReference>
<evidence type="ECO:0000313" key="2">
    <source>
        <dbReference type="EMBL" id="MPM59223.1"/>
    </source>
</evidence>
<dbReference type="InterPro" id="IPR023606">
    <property type="entry name" value="CoA-Trfase_III_dom_1_sf"/>
</dbReference>
<dbReference type="Gene3D" id="3.40.50.10540">
    <property type="entry name" value="Crotonobetainyl-coa:carnitine coa-transferase, domain 1"/>
    <property type="match status" value="1"/>
</dbReference>
<organism evidence="2">
    <name type="scientific">bioreactor metagenome</name>
    <dbReference type="NCBI Taxonomy" id="1076179"/>
    <lineage>
        <taxon>unclassified sequences</taxon>
        <taxon>metagenomes</taxon>
        <taxon>ecological metagenomes</taxon>
    </lineage>
</organism>
<dbReference type="InterPro" id="IPR050483">
    <property type="entry name" value="CoA-transferase_III_domain"/>
</dbReference>
<dbReference type="SUPFAM" id="SSF89796">
    <property type="entry name" value="CoA-transferase family III (CaiB/BaiF)"/>
    <property type="match status" value="1"/>
</dbReference>
<dbReference type="EC" id="2.8.3.19" evidence="2"/>
<dbReference type="Pfam" id="PF02515">
    <property type="entry name" value="CoA_transf_3"/>
    <property type="match status" value="1"/>
</dbReference>